<name>A0ABW7STK9_9ACTN</name>
<accession>A0ABW7STK9</accession>
<reference evidence="2 3" key="1">
    <citation type="submission" date="2024-10" db="EMBL/GenBank/DDBJ databases">
        <title>The Natural Products Discovery Center: Release of the First 8490 Sequenced Strains for Exploring Actinobacteria Biosynthetic Diversity.</title>
        <authorList>
            <person name="Kalkreuter E."/>
            <person name="Kautsar S.A."/>
            <person name="Yang D."/>
            <person name="Bader C.D."/>
            <person name="Teijaro C.N."/>
            <person name="Fluegel L."/>
            <person name="Davis C.M."/>
            <person name="Simpson J.R."/>
            <person name="Lauterbach L."/>
            <person name="Steele A.D."/>
            <person name="Gui C."/>
            <person name="Meng S."/>
            <person name="Li G."/>
            <person name="Viehrig K."/>
            <person name="Ye F."/>
            <person name="Su P."/>
            <person name="Kiefer A.F."/>
            <person name="Nichols A."/>
            <person name="Cepeda A.J."/>
            <person name="Yan W."/>
            <person name="Fan B."/>
            <person name="Jiang Y."/>
            <person name="Adhikari A."/>
            <person name="Zheng C.-J."/>
            <person name="Schuster L."/>
            <person name="Cowan T.M."/>
            <person name="Smanski M.J."/>
            <person name="Chevrette M.G."/>
            <person name="De Carvalho L.P.S."/>
            <person name="Shen B."/>
        </authorList>
    </citation>
    <scope>NUCLEOTIDE SEQUENCE [LARGE SCALE GENOMIC DNA]</scope>
    <source>
        <strain evidence="2 3">NPDC021253</strain>
    </source>
</reference>
<keyword evidence="1" id="KW-1133">Transmembrane helix</keyword>
<feature type="transmembrane region" description="Helical" evidence="1">
    <location>
        <begin position="22"/>
        <end position="45"/>
    </location>
</feature>
<evidence type="ECO:0000313" key="2">
    <source>
        <dbReference type="EMBL" id="MFI0797059.1"/>
    </source>
</evidence>
<keyword evidence="1" id="KW-0812">Transmembrane</keyword>
<dbReference type="Proteomes" id="UP001611075">
    <property type="component" value="Unassembled WGS sequence"/>
</dbReference>
<comment type="caution">
    <text evidence="2">The sequence shown here is derived from an EMBL/GenBank/DDBJ whole genome shotgun (WGS) entry which is preliminary data.</text>
</comment>
<evidence type="ECO:0000313" key="3">
    <source>
        <dbReference type="Proteomes" id="UP001611075"/>
    </source>
</evidence>
<evidence type="ECO:0008006" key="4">
    <source>
        <dbReference type="Google" id="ProtNLM"/>
    </source>
</evidence>
<dbReference type="EMBL" id="JBIRPU010000042">
    <property type="protein sequence ID" value="MFI0797059.1"/>
    <property type="molecule type" value="Genomic_DNA"/>
</dbReference>
<dbReference type="RefSeq" id="WP_396685736.1">
    <property type="nucleotide sequence ID" value="NZ_JBIRPU010000042.1"/>
</dbReference>
<evidence type="ECO:0000256" key="1">
    <source>
        <dbReference type="SAM" id="Phobius"/>
    </source>
</evidence>
<gene>
    <name evidence="2" type="ORF">ACH4OY_30910</name>
</gene>
<sequence>MYADPNDPSKAATADGYATEDLLLQLPILLGATGGLVIVAALVWIRRVAPTRQPRE</sequence>
<organism evidence="2 3">
    <name type="scientific">Micromonospora rubida</name>
    <dbReference type="NCBI Taxonomy" id="2697657"/>
    <lineage>
        <taxon>Bacteria</taxon>
        <taxon>Bacillati</taxon>
        <taxon>Actinomycetota</taxon>
        <taxon>Actinomycetes</taxon>
        <taxon>Micromonosporales</taxon>
        <taxon>Micromonosporaceae</taxon>
        <taxon>Micromonospora</taxon>
    </lineage>
</organism>
<keyword evidence="1" id="KW-0472">Membrane</keyword>
<proteinExistence type="predicted"/>
<protein>
    <recommendedName>
        <fullName evidence="4">DUF3068 domain-containing protein</fullName>
    </recommendedName>
</protein>
<keyword evidence="3" id="KW-1185">Reference proteome</keyword>